<feature type="binding site" evidence="20">
    <location>
        <position position="452"/>
    </location>
    <ligand>
        <name>Mg(2+)</name>
        <dbReference type="ChEBI" id="CHEBI:18420"/>
    </ligand>
</feature>
<dbReference type="Proteomes" id="UP000885847">
    <property type="component" value="Unassembled WGS sequence"/>
</dbReference>
<dbReference type="GO" id="GO:0005737">
    <property type="term" value="C:cytoplasm"/>
    <property type="evidence" value="ECO:0007669"/>
    <property type="project" value="UniProtKB-SubCell"/>
</dbReference>
<dbReference type="PRINTS" id="PR01736">
    <property type="entry name" value="PHPHTRNFRASE"/>
</dbReference>
<dbReference type="GO" id="GO:0008965">
    <property type="term" value="F:phosphoenolpyruvate-protein phosphotransferase activity"/>
    <property type="evidence" value="ECO:0007669"/>
    <property type="project" value="UniProtKB-EC"/>
</dbReference>
<dbReference type="Pfam" id="PF02896">
    <property type="entry name" value="PEP-utilizers_C"/>
    <property type="match status" value="1"/>
</dbReference>
<comment type="function">
    <text evidence="3 17">General (non sugar-specific) component of the phosphoenolpyruvate-dependent sugar phosphotransferase system (sugar PTS). This major carbohydrate active-transport system catalyzes the phosphorylation of incoming sugar substrates concomitantly with their translocation across the cell membrane. Enzyme I transfers the phosphoryl group from phosphoenolpyruvate (PEP) to the phosphoryl carrier protein (HPr).</text>
</comment>
<gene>
    <name evidence="24" type="primary">ptsP</name>
    <name evidence="24" type="ORF">ENF18_08270</name>
</gene>
<evidence type="ECO:0000256" key="16">
    <source>
        <dbReference type="ARBA" id="ARBA00033235"/>
    </source>
</evidence>
<dbReference type="Gene3D" id="3.20.20.60">
    <property type="entry name" value="Phosphoenolpyruvate-binding domains"/>
    <property type="match status" value="1"/>
</dbReference>
<evidence type="ECO:0000256" key="18">
    <source>
        <dbReference type="PIRSR" id="PIRSR000732-1"/>
    </source>
</evidence>
<evidence type="ECO:0000256" key="17">
    <source>
        <dbReference type="PIRNR" id="PIRNR000732"/>
    </source>
</evidence>
<evidence type="ECO:0000256" key="6">
    <source>
        <dbReference type="ARBA" id="ARBA00012232"/>
    </source>
</evidence>
<dbReference type="GO" id="GO:0009401">
    <property type="term" value="P:phosphoenolpyruvate-dependent sugar phosphotransferase system"/>
    <property type="evidence" value="ECO:0007669"/>
    <property type="project" value="UniProtKB-KW"/>
</dbReference>
<dbReference type="Gene3D" id="1.10.274.10">
    <property type="entry name" value="PtsI, HPr-binding domain"/>
    <property type="match status" value="1"/>
</dbReference>
<keyword evidence="8 17" id="KW-0813">Transport</keyword>
<evidence type="ECO:0000313" key="24">
    <source>
        <dbReference type="EMBL" id="HDI83766.1"/>
    </source>
</evidence>
<dbReference type="PROSITE" id="PS00742">
    <property type="entry name" value="PEP_ENZYMES_2"/>
    <property type="match status" value="1"/>
</dbReference>
<evidence type="ECO:0000256" key="7">
    <source>
        <dbReference type="ARBA" id="ARBA00016544"/>
    </source>
</evidence>
<evidence type="ECO:0000259" key="22">
    <source>
        <dbReference type="Pfam" id="PF02896"/>
    </source>
</evidence>
<evidence type="ECO:0000256" key="2">
    <source>
        <dbReference type="ARBA" id="ARBA00001946"/>
    </source>
</evidence>
<feature type="binding site" evidence="19">
    <location>
        <begin position="451"/>
        <end position="452"/>
    </location>
    <ligand>
        <name>phosphoenolpyruvate</name>
        <dbReference type="ChEBI" id="CHEBI:58702"/>
    </ligand>
</feature>
<dbReference type="AlphaFoldDB" id="A0A7C0VD21"/>
<keyword evidence="12 17" id="KW-0598">Phosphotransferase system</keyword>
<keyword evidence="11 17" id="KW-0808">Transferase</keyword>
<dbReference type="Pfam" id="PF05524">
    <property type="entry name" value="PEP-utilisers_N"/>
    <property type="match status" value="1"/>
</dbReference>
<proteinExistence type="inferred from homology"/>
<comment type="catalytic activity">
    <reaction evidence="1 17">
        <text>L-histidyl-[protein] + phosphoenolpyruvate = N(pros)-phospho-L-histidyl-[protein] + pyruvate</text>
        <dbReference type="Rhea" id="RHEA:23880"/>
        <dbReference type="Rhea" id="RHEA-COMP:9745"/>
        <dbReference type="Rhea" id="RHEA-COMP:9746"/>
        <dbReference type="ChEBI" id="CHEBI:15361"/>
        <dbReference type="ChEBI" id="CHEBI:29979"/>
        <dbReference type="ChEBI" id="CHEBI:58702"/>
        <dbReference type="ChEBI" id="CHEBI:64837"/>
        <dbReference type="EC" id="2.7.3.9"/>
    </reaction>
</comment>
<feature type="active site" description="Proton donor" evidence="18">
    <location>
        <position position="499"/>
    </location>
</feature>
<accession>A0A7C0VD21</accession>
<evidence type="ECO:0000256" key="19">
    <source>
        <dbReference type="PIRSR" id="PIRSR000732-2"/>
    </source>
</evidence>
<reference evidence="24" key="1">
    <citation type="journal article" date="2020" name="mSystems">
        <title>Genome- and Community-Level Interaction Insights into Carbon Utilization and Element Cycling Functions of Hydrothermarchaeota in Hydrothermal Sediment.</title>
        <authorList>
            <person name="Zhou Z."/>
            <person name="Liu Y."/>
            <person name="Xu W."/>
            <person name="Pan J."/>
            <person name="Luo Z.H."/>
            <person name="Li M."/>
        </authorList>
    </citation>
    <scope>NUCLEOTIDE SEQUENCE [LARGE SCALE GENOMIC DNA]</scope>
    <source>
        <strain evidence="24">HyVt-102</strain>
    </source>
</reference>
<dbReference type="InterPro" id="IPR036637">
    <property type="entry name" value="Phosphohistidine_dom_sf"/>
</dbReference>
<dbReference type="EC" id="2.7.3.9" evidence="6 17"/>
<sequence>MKNRVFRGIPASPGIVMGKAYVLSREFFVPSSAKRTTEEELATFYSAIKSTQRDLEGIIQRLKEQKSQEGLKLIEVQLLLLKDPFFVETVENYIREGDGASYAIHKFIETLKTEFESIGDQYIKDRFLDIKDVARRVMRKIEGKTRELSYQEPHVLFAHDLTPSDTAQLDTEHVLGFVTETGGKMSHTAIIARALGIPAVVGVEGILREVKNGEQVVIDGFRGVVVVDPDEDTKRTYEKRVREYREYEKELEKAKELPATTIDGKEIDLTANIEIPLELQPAVENGARGIGLYRTEFIFLTGDGLPDEETQFRYYREAAEMFRDLPVIFRTLDSGGDKILGWQYLREDNPFLGWRGIRLTLDRKEIFLTQIRAILKASSYGNVKIMLPMVSSVEEVERAKELLEEAIRGLEKEGINIKKPVEMGIMVEVPSAAILSEHFAKHVDFFSIGTNDLTQYTLAVDRTNERISYLFDHVNPAVVRLMKQTIDAAHENGIWAGVCGEIASDPVAIPLLIGLNVDELSLTPGLIPQIKGIIRGISYQECVKIAQEVLKMDSAYQVRRFLSQELLSRFPHLENLLVEVDND</sequence>
<dbReference type="PANTHER" id="PTHR46244">
    <property type="entry name" value="PHOSPHOENOLPYRUVATE-PROTEIN PHOSPHOTRANSFERASE"/>
    <property type="match status" value="1"/>
</dbReference>
<feature type="domain" description="Phosphotransferase system enzyme I N-terminal" evidence="23">
    <location>
        <begin position="7"/>
        <end position="126"/>
    </location>
</feature>
<evidence type="ECO:0000259" key="23">
    <source>
        <dbReference type="Pfam" id="PF05524"/>
    </source>
</evidence>
<evidence type="ECO:0000256" key="11">
    <source>
        <dbReference type="ARBA" id="ARBA00022679"/>
    </source>
</evidence>
<feature type="binding site" evidence="19">
    <location>
        <position position="294"/>
    </location>
    <ligand>
        <name>phosphoenolpyruvate</name>
        <dbReference type="ChEBI" id="CHEBI:58702"/>
    </ligand>
</feature>
<evidence type="ECO:0000256" key="10">
    <source>
        <dbReference type="ARBA" id="ARBA00022597"/>
    </source>
</evidence>
<feature type="binding site" evidence="20">
    <location>
        <position position="428"/>
    </location>
    <ligand>
        <name>Mg(2+)</name>
        <dbReference type="ChEBI" id="CHEBI:18420"/>
    </ligand>
</feature>
<dbReference type="InterPro" id="IPR036618">
    <property type="entry name" value="PtsI_HPr-bd_sf"/>
</dbReference>
<organism evidence="24">
    <name type="scientific">candidate division WOR-3 bacterium</name>
    <dbReference type="NCBI Taxonomy" id="2052148"/>
    <lineage>
        <taxon>Bacteria</taxon>
        <taxon>Bacteria division WOR-3</taxon>
    </lineage>
</organism>
<dbReference type="PIRSF" id="PIRSF000732">
    <property type="entry name" value="PTS_enzyme_I"/>
    <property type="match status" value="1"/>
</dbReference>
<evidence type="ECO:0000256" key="4">
    <source>
        <dbReference type="ARBA" id="ARBA00004496"/>
    </source>
</evidence>
<comment type="cofactor">
    <cofactor evidence="2 17 20">
        <name>Mg(2+)</name>
        <dbReference type="ChEBI" id="CHEBI:18420"/>
    </cofactor>
</comment>
<evidence type="ECO:0000256" key="5">
    <source>
        <dbReference type="ARBA" id="ARBA00007837"/>
    </source>
</evidence>
<dbReference type="SUPFAM" id="SSF51621">
    <property type="entry name" value="Phosphoenolpyruvate/pyruvate domain"/>
    <property type="match status" value="1"/>
</dbReference>
<evidence type="ECO:0000256" key="9">
    <source>
        <dbReference type="ARBA" id="ARBA00022490"/>
    </source>
</evidence>
<protein>
    <recommendedName>
        <fullName evidence="7 17">Phosphoenolpyruvate-protein phosphotransferase</fullName>
        <ecNumber evidence="6 17">2.7.3.9</ecNumber>
    </recommendedName>
    <alternativeName>
        <fullName evidence="16 17">Phosphotransferase system, enzyme I</fullName>
    </alternativeName>
</protein>
<keyword evidence="9 17" id="KW-0963">Cytoplasm</keyword>
<feature type="active site" description="Tele-phosphohistidine intermediate" evidence="18">
    <location>
        <position position="187"/>
    </location>
</feature>
<evidence type="ECO:0000259" key="21">
    <source>
        <dbReference type="Pfam" id="PF00391"/>
    </source>
</evidence>
<evidence type="ECO:0000256" key="15">
    <source>
        <dbReference type="ARBA" id="ARBA00022842"/>
    </source>
</evidence>
<dbReference type="InterPro" id="IPR050499">
    <property type="entry name" value="PEP-utilizing_PTS_enzyme"/>
</dbReference>
<keyword evidence="14 17" id="KW-0418">Kinase</keyword>
<evidence type="ECO:0000256" key="12">
    <source>
        <dbReference type="ARBA" id="ARBA00022683"/>
    </source>
</evidence>
<dbReference type="InterPro" id="IPR024692">
    <property type="entry name" value="PTS_EI"/>
</dbReference>
<feature type="domain" description="PEP-utilising enzyme mobile" evidence="21">
    <location>
        <begin position="151"/>
        <end position="223"/>
    </location>
</feature>
<feature type="binding site" evidence="19">
    <location>
        <position position="462"/>
    </location>
    <ligand>
        <name>phosphoenolpyruvate</name>
        <dbReference type="ChEBI" id="CHEBI:58702"/>
    </ligand>
</feature>
<dbReference type="EMBL" id="DQWE01000389">
    <property type="protein sequence ID" value="HDI83766.1"/>
    <property type="molecule type" value="Genomic_DNA"/>
</dbReference>
<dbReference type="Pfam" id="PF00391">
    <property type="entry name" value="PEP-utilizers"/>
    <property type="match status" value="1"/>
</dbReference>
<evidence type="ECO:0000256" key="13">
    <source>
        <dbReference type="ARBA" id="ARBA00022723"/>
    </source>
</evidence>
<dbReference type="PANTHER" id="PTHR46244:SF3">
    <property type="entry name" value="PHOSPHOENOLPYRUVATE-PROTEIN PHOSPHOTRANSFERASE"/>
    <property type="match status" value="1"/>
</dbReference>
<keyword evidence="10 17" id="KW-0762">Sugar transport</keyword>
<evidence type="ECO:0000256" key="20">
    <source>
        <dbReference type="PIRSR" id="PIRSR000732-3"/>
    </source>
</evidence>
<dbReference type="GO" id="GO:0016301">
    <property type="term" value="F:kinase activity"/>
    <property type="evidence" value="ECO:0007669"/>
    <property type="project" value="UniProtKB-KW"/>
</dbReference>
<comment type="subcellular location">
    <subcellularLocation>
        <location evidence="4 17">Cytoplasm</location>
    </subcellularLocation>
</comment>
<keyword evidence="13 17" id="KW-0479">Metal-binding</keyword>
<dbReference type="InterPro" id="IPR006318">
    <property type="entry name" value="PTS_EI-like"/>
</dbReference>
<comment type="similarity">
    <text evidence="5 17">Belongs to the PEP-utilizing enzyme family.</text>
</comment>
<feature type="binding site" evidence="19">
    <location>
        <position position="330"/>
    </location>
    <ligand>
        <name>phosphoenolpyruvate</name>
        <dbReference type="ChEBI" id="CHEBI:58702"/>
    </ligand>
</feature>
<keyword evidence="15 17" id="KW-0460">Magnesium</keyword>
<dbReference type="SUPFAM" id="SSF47831">
    <property type="entry name" value="Enzyme I of the PEP:sugar phosphotransferase system HPr-binding (sub)domain"/>
    <property type="match status" value="1"/>
</dbReference>
<evidence type="ECO:0000256" key="8">
    <source>
        <dbReference type="ARBA" id="ARBA00022448"/>
    </source>
</evidence>
<dbReference type="InterPro" id="IPR015813">
    <property type="entry name" value="Pyrv/PenolPyrv_kinase-like_dom"/>
</dbReference>
<name>A0A7C0VD21_UNCW3</name>
<dbReference type="InterPro" id="IPR023151">
    <property type="entry name" value="PEP_util_CS"/>
</dbReference>
<comment type="caution">
    <text evidence="24">The sequence shown here is derived from an EMBL/GenBank/DDBJ whole genome shotgun (WGS) entry which is preliminary data.</text>
</comment>
<evidence type="ECO:0000256" key="1">
    <source>
        <dbReference type="ARBA" id="ARBA00000683"/>
    </source>
</evidence>
<dbReference type="NCBIfam" id="TIGR01417">
    <property type="entry name" value="PTS_I_fam"/>
    <property type="match status" value="1"/>
</dbReference>
<evidence type="ECO:0000256" key="14">
    <source>
        <dbReference type="ARBA" id="ARBA00022777"/>
    </source>
</evidence>
<dbReference type="InterPro" id="IPR008731">
    <property type="entry name" value="PTS_EIN"/>
</dbReference>
<feature type="domain" description="PEP-utilising enzyme C-terminal" evidence="22">
    <location>
        <begin position="249"/>
        <end position="537"/>
    </location>
</feature>
<dbReference type="SUPFAM" id="SSF52009">
    <property type="entry name" value="Phosphohistidine domain"/>
    <property type="match status" value="1"/>
</dbReference>
<dbReference type="InterPro" id="IPR000121">
    <property type="entry name" value="PEP_util_C"/>
</dbReference>
<dbReference type="Gene3D" id="3.50.30.10">
    <property type="entry name" value="Phosphohistidine domain"/>
    <property type="match status" value="1"/>
</dbReference>
<dbReference type="GO" id="GO:0046872">
    <property type="term" value="F:metal ion binding"/>
    <property type="evidence" value="ECO:0007669"/>
    <property type="project" value="UniProtKB-KW"/>
</dbReference>
<evidence type="ECO:0000256" key="3">
    <source>
        <dbReference type="ARBA" id="ARBA00002728"/>
    </source>
</evidence>
<dbReference type="InterPro" id="IPR008279">
    <property type="entry name" value="PEP-util_enz_mobile_dom"/>
</dbReference>
<dbReference type="InterPro" id="IPR040442">
    <property type="entry name" value="Pyrv_kinase-like_dom_sf"/>
</dbReference>